<evidence type="ECO:0000256" key="8">
    <source>
        <dbReference type="ARBA" id="ARBA00048679"/>
    </source>
</evidence>
<keyword evidence="5" id="KW-0418">Kinase</keyword>
<keyword evidence="6" id="KW-0067">ATP-binding</keyword>
<dbReference type="InterPro" id="IPR051131">
    <property type="entry name" value="NEK_Ser/Thr_kinase_NIMA"/>
</dbReference>
<evidence type="ECO:0000256" key="5">
    <source>
        <dbReference type="ARBA" id="ARBA00022777"/>
    </source>
</evidence>
<accession>A0A0N0DVD1</accession>
<dbReference type="SUPFAM" id="SSF56112">
    <property type="entry name" value="Protein kinase-like (PK-like)"/>
    <property type="match status" value="1"/>
</dbReference>
<comment type="catalytic activity">
    <reaction evidence="8">
        <text>L-seryl-[protein] + ATP = O-phospho-L-seryl-[protein] + ADP + H(+)</text>
        <dbReference type="Rhea" id="RHEA:17989"/>
        <dbReference type="Rhea" id="RHEA-COMP:9863"/>
        <dbReference type="Rhea" id="RHEA-COMP:11604"/>
        <dbReference type="ChEBI" id="CHEBI:15378"/>
        <dbReference type="ChEBI" id="CHEBI:29999"/>
        <dbReference type="ChEBI" id="CHEBI:30616"/>
        <dbReference type="ChEBI" id="CHEBI:83421"/>
        <dbReference type="ChEBI" id="CHEBI:456216"/>
        <dbReference type="EC" id="2.7.11.1"/>
    </reaction>
</comment>
<evidence type="ECO:0000256" key="1">
    <source>
        <dbReference type="ARBA" id="ARBA00012513"/>
    </source>
</evidence>
<protein>
    <recommendedName>
        <fullName evidence="1">non-specific serine/threonine protein kinase</fullName>
        <ecNumber evidence="1">2.7.11.1</ecNumber>
    </recommendedName>
</protein>
<dbReference type="GO" id="GO:0005524">
    <property type="term" value="F:ATP binding"/>
    <property type="evidence" value="ECO:0007669"/>
    <property type="project" value="UniProtKB-KW"/>
</dbReference>
<dbReference type="EMBL" id="LGTL01000009">
    <property type="protein sequence ID" value="KPA80188.1"/>
    <property type="molecule type" value="Genomic_DNA"/>
</dbReference>
<evidence type="ECO:0000256" key="7">
    <source>
        <dbReference type="ARBA" id="ARBA00047899"/>
    </source>
</evidence>
<dbReference type="PROSITE" id="PS50011">
    <property type="entry name" value="PROTEIN_KINASE_DOM"/>
    <property type="match status" value="1"/>
</dbReference>
<organism evidence="11 12">
    <name type="scientific">Leptomonas pyrrhocoris</name>
    <name type="common">Firebug parasite</name>
    <dbReference type="NCBI Taxonomy" id="157538"/>
    <lineage>
        <taxon>Eukaryota</taxon>
        <taxon>Discoba</taxon>
        <taxon>Euglenozoa</taxon>
        <taxon>Kinetoplastea</taxon>
        <taxon>Metakinetoplastina</taxon>
        <taxon>Trypanosomatida</taxon>
        <taxon>Trypanosomatidae</taxon>
        <taxon>Leishmaniinae</taxon>
        <taxon>Leptomonas</taxon>
    </lineage>
</organism>
<dbReference type="AlphaFoldDB" id="A0A0N0DVD1"/>
<dbReference type="Pfam" id="PF00069">
    <property type="entry name" value="Pkinase"/>
    <property type="match status" value="1"/>
</dbReference>
<sequence>MRTAIVALPSEYFMNCDDAAGDAPCLNDDAARTLSQPRPKPPTQRSSEKLTRFLLPPSIAAAAAVSLHHGGLAAAPTTATVASPVEVKASAAAAAISRPTANEVESAIKDRMKLFISGASTGPTYALRGELGRGKYGRVFLVENCVQRRLLAVRATYDPNWSASVRHTRTRGQQQQQLTRQYVRRAGLDAASAAADVVSPLTGGPISAVSSPPTPPSTHISNEVACMLECSSPFIVRLEGVEKGEHGEDLLLMEYVDCGDLRHEIRRRRAIAHHFSETEVAFIFLQLCMAVDHLHQRNILHHDLKPENVMLSSTGVVKLGDFGFARKYPEPVCDRVAATGCGTPYYLSPEALRGERYSLESEMWALGVILYELMALVGPFVASNRNDLRRKVHEAEYAPLPPTYSQALRGVCVQLLSQNPDHRPSAHALFTENEYLRELLNELRRTSECSTKMTAEEKGSMFYSISAALRRRSHVAPGGVAAGFTGQQVKQRRL</sequence>
<dbReference type="Gene3D" id="1.10.510.10">
    <property type="entry name" value="Transferase(Phosphotransferase) domain 1"/>
    <property type="match status" value="1"/>
</dbReference>
<proteinExistence type="predicted"/>
<evidence type="ECO:0000256" key="3">
    <source>
        <dbReference type="ARBA" id="ARBA00022679"/>
    </source>
</evidence>
<dbReference type="OMA" id="TGCGTPY"/>
<dbReference type="RefSeq" id="XP_015658627.1">
    <property type="nucleotide sequence ID" value="XM_015803111.1"/>
</dbReference>
<dbReference type="InterPro" id="IPR008271">
    <property type="entry name" value="Ser/Thr_kinase_AS"/>
</dbReference>
<dbReference type="PANTHER" id="PTHR44899">
    <property type="entry name" value="CAMK FAMILY PROTEIN KINASE"/>
    <property type="match status" value="1"/>
</dbReference>
<feature type="domain" description="Protein kinase" evidence="10">
    <location>
        <begin position="125"/>
        <end position="436"/>
    </location>
</feature>
<evidence type="ECO:0000256" key="6">
    <source>
        <dbReference type="ARBA" id="ARBA00022840"/>
    </source>
</evidence>
<dbReference type="OrthoDB" id="10250725at2759"/>
<dbReference type="VEuPathDB" id="TriTrypDB:LpyrH10_09_2690"/>
<dbReference type="GO" id="GO:0004674">
    <property type="term" value="F:protein serine/threonine kinase activity"/>
    <property type="evidence" value="ECO:0007669"/>
    <property type="project" value="UniProtKB-KW"/>
</dbReference>
<dbReference type="InterPro" id="IPR000719">
    <property type="entry name" value="Prot_kinase_dom"/>
</dbReference>
<dbReference type="PANTHER" id="PTHR44899:SF3">
    <property type="entry name" value="SERINE_THREONINE-PROTEIN KINASE NEK1"/>
    <property type="match status" value="1"/>
</dbReference>
<evidence type="ECO:0000313" key="12">
    <source>
        <dbReference type="Proteomes" id="UP000037923"/>
    </source>
</evidence>
<dbReference type="Proteomes" id="UP000037923">
    <property type="component" value="Unassembled WGS sequence"/>
</dbReference>
<evidence type="ECO:0000256" key="4">
    <source>
        <dbReference type="ARBA" id="ARBA00022741"/>
    </source>
</evidence>
<dbReference type="PROSITE" id="PS00108">
    <property type="entry name" value="PROTEIN_KINASE_ST"/>
    <property type="match status" value="1"/>
</dbReference>
<dbReference type="SMART" id="SM00220">
    <property type="entry name" value="S_TKc"/>
    <property type="match status" value="1"/>
</dbReference>
<dbReference type="InterPro" id="IPR011009">
    <property type="entry name" value="Kinase-like_dom_sf"/>
</dbReference>
<keyword evidence="3" id="KW-0808">Transferase</keyword>
<evidence type="ECO:0000313" key="11">
    <source>
        <dbReference type="EMBL" id="KPA80188.1"/>
    </source>
</evidence>
<reference evidence="11 12" key="1">
    <citation type="submission" date="2015-07" db="EMBL/GenBank/DDBJ databases">
        <title>High-quality genome of monoxenous trypanosomatid Leptomonas pyrrhocoris.</title>
        <authorList>
            <person name="Flegontov P."/>
            <person name="Butenko A."/>
            <person name="Firsov S."/>
            <person name="Vlcek C."/>
            <person name="Logacheva M.D."/>
            <person name="Field M."/>
            <person name="Filatov D."/>
            <person name="Flegontova O."/>
            <person name="Gerasimov E."/>
            <person name="Jackson A.P."/>
            <person name="Kelly S."/>
            <person name="Opperdoes F."/>
            <person name="O'Reilly A."/>
            <person name="Votypka J."/>
            <person name="Yurchenko V."/>
            <person name="Lukes J."/>
        </authorList>
    </citation>
    <scope>NUCLEOTIDE SEQUENCE [LARGE SCALE GENOMIC DNA]</scope>
    <source>
        <strain evidence="11">H10</strain>
    </source>
</reference>
<dbReference type="EC" id="2.7.11.1" evidence="1"/>
<evidence type="ECO:0000256" key="2">
    <source>
        <dbReference type="ARBA" id="ARBA00022527"/>
    </source>
</evidence>
<dbReference type="GeneID" id="26905459"/>
<evidence type="ECO:0000259" key="10">
    <source>
        <dbReference type="PROSITE" id="PS50011"/>
    </source>
</evidence>
<keyword evidence="4" id="KW-0547">Nucleotide-binding</keyword>
<comment type="caution">
    <text evidence="11">The sequence shown here is derived from an EMBL/GenBank/DDBJ whole genome shotgun (WGS) entry which is preliminary data.</text>
</comment>
<name>A0A0N0DVD1_LEPPY</name>
<feature type="region of interest" description="Disordered" evidence="9">
    <location>
        <begin position="28"/>
        <end position="48"/>
    </location>
</feature>
<evidence type="ECO:0000256" key="9">
    <source>
        <dbReference type="SAM" id="MobiDB-lite"/>
    </source>
</evidence>
<gene>
    <name evidence="11" type="ORF">ABB37_05169</name>
</gene>
<comment type="catalytic activity">
    <reaction evidence="7">
        <text>L-threonyl-[protein] + ATP = O-phospho-L-threonyl-[protein] + ADP + H(+)</text>
        <dbReference type="Rhea" id="RHEA:46608"/>
        <dbReference type="Rhea" id="RHEA-COMP:11060"/>
        <dbReference type="Rhea" id="RHEA-COMP:11605"/>
        <dbReference type="ChEBI" id="CHEBI:15378"/>
        <dbReference type="ChEBI" id="CHEBI:30013"/>
        <dbReference type="ChEBI" id="CHEBI:30616"/>
        <dbReference type="ChEBI" id="CHEBI:61977"/>
        <dbReference type="ChEBI" id="CHEBI:456216"/>
        <dbReference type="EC" id="2.7.11.1"/>
    </reaction>
</comment>
<keyword evidence="2" id="KW-0723">Serine/threonine-protein kinase</keyword>
<keyword evidence="12" id="KW-1185">Reference proteome</keyword>